<evidence type="ECO:0000313" key="2">
    <source>
        <dbReference type="Proteomes" id="UP000621510"/>
    </source>
</evidence>
<dbReference type="Proteomes" id="UP000621510">
    <property type="component" value="Unassembled WGS sequence"/>
</dbReference>
<dbReference type="Pfam" id="PF11662">
    <property type="entry name" value="DUF3263"/>
    <property type="match status" value="1"/>
</dbReference>
<name>A0ABS1Q7F4_9ACTN</name>
<reference evidence="1 2" key="1">
    <citation type="submission" date="2021-01" db="EMBL/GenBank/DDBJ databases">
        <title>WGS of actinomycetes isolated from Thailand.</title>
        <authorList>
            <person name="Thawai C."/>
        </authorList>
    </citation>
    <scope>NUCLEOTIDE SEQUENCE [LARGE SCALE GENOMIC DNA]</scope>
    <source>
        <strain evidence="1 2">CA3R110</strain>
    </source>
</reference>
<accession>A0ABS1Q7F4</accession>
<proteinExistence type="predicted"/>
<gene>
    <name evidence="1" type="ORF">JK364_49550</name>
</gene>
<organism evidence="1 2">
    <name type="scientific">Streptomyces endocoffeicus</name>
    <dbReference type="NCBI Taxonomy" id="2898945"/>
    <lineage>
        <taxon>Bacteria</taxon>
        <taxon>Bacillati</taxon>
        <taxon>Actinomycetota</taxon>
        <taxon>Actinomycetes</taxon>
        <taxon>Kitasatosporales</taxon>
        <taxon>Streptomycetaceae</taxon>
        <taxon>Streptomyces</taxon>
    </lineage>
</organism>
<dbReference type="EMBL" id="JAERRG010000047">
    <property type="protein sequence ID" value="MBL1120285.1"/>
    <property type="molecule type" value="Genomic_DNA"/>
</dbReference>
<comment type="caution">
    <text evidence="1">The sequence shown here is derived from an EMBL/GenBank/DDBJ whole genome shotgun (WGS) entry which is preliminary data.</text>
</comment>
<dbReference type="InterPro" id="IPR021678">
    <property type="entry name" value="DUF3263"/>
</dbReference>
<keyword evidence="2" id="KW-1185">Reference proteome</keyword>
<sequence length="163" mass="17653">MPYDRHCTCGVCELLADQPGPVVVLSVTPWGVCDPHPAAAPLLIAPAARQGDTDVCAPPADGVICCAAGLIKPDKDARLGRAGNPLSDHDQAIIRMAARGFRTPGARDRAIREHLGLTPTRYFQLLNGLLDDVRALAHDPVTINRLRRIREENRVKREDPEGS</sequence>
<protein>
    <submittedName>
        <fullName evidence="1">DUF3263 domain-containing protein</fullName>
    </submittedName>
</protein>
<evidence type="ECO:0000313" key="1">
    <source>
        <dbReference type="EMBL" id="MBL1120285.1"/>
    </source>
</evidence>